<reference evidence="14 15" key="1">
    <citation type="submission" date="2023-10" db="EMBL/GenBank/DDBJ databases">
        <title>Chromosome-scale genome assembly provides insights into flower coloration mechanisms of Canna indica.</title>
        <authorList>
            <person name="Li C."/>
        </authorList>
    </citation>
    <scope>NUCLEOTIDE SEQUENCE [LARGE SCALE GENOMIC DNA]</scope>
    <source>
        <tissue evidence="14">Flower</tissue>
    </source>
</reference>
<organism evidence="14 15">
    <name type="scientific">Canna indica</name>
    <name type="common">Indian-shot</name>
    <dbReference type="NCBI Taxonomy" id="4628"/>
    <lineage>
        <taxon>Eukaryota</taxon>
        <taxon>Viridiplantae</taxon>
        <taxon>Streptophyta</taxon>
        <taxon>Embryophyta</taxon>
        <taxon>Tracheophyta</taxon>
        <taxon>Spermatophyta</taxon>
        <taxon>Magnoliopsida</taxon>
        <taxon>Liliopsida</taxon>
        <taxon>Zingiberales</taxon>
        <taxon>Cannaceae</taxon>
        <taxon>Canna</taxon>
    </lineage>
</organism>
<dbReference type="PANTHER" id="PTHR24326:SF527">
    <property type="entry name" value="HOMEOBOX-LEUCINE ZIPPER PROTEIN ATHB-40"/>
    <property type="match status" value="1"/>
</dbReference>
<evidence type="ECO:0000256" key="6">
    <source>
        <dbReference type="ARBA" id="ARBA00023242"/>
    </source>
</evidence>
<evidence type="ECO:0000256" key="11">
    <source>
        <dbReference type="SAM" id="Coils"/>
    </source>
</evidence>
<keyword evidence="2 10" id="KW-0805">Transcription regulation</keyword>
<comment type="similarity">
    <text evidence="7 10">Belongs to the HD-ZIP homeobox family. Class I subfamily.</text>
</comment>
<keyword evidence="11" id="KW-0175">Coiled coil</keyword>
<dbReference type="PROSITE" id="PS50071">
    <property type="entry name" value="HOMEOBOX_2"/>
    <property type="match status" value="1"/>
</dbReference>
<dbReference type="PRINTS" id="PR00031">
    <property type="entry name" value="HTHREPRESSR"/>
</dbReference>
<dbReference type="InterPro" id="IPR009057">
    <property type="entry name" value="Homeodomain-like_sf"/>
</dbReference>
<evidence type="ECO:0000256" key="8">
    <source>
        <dbReference type="PROSITE-ProRule" id="PRU00108"/>
    </source>
</evidence>
<name>A0AAQ3L266_9LILI</name>
<keyword evidence="4 8" id="KW-0371">Homeobox</keyword>
<feature type="domain" description="Homeobox" evidence="13">
    <location>
        <begin position="43"/>
        <end position="103"/>
    </location>
</feature>
<accession>A0AAQ3L266</accession>
<keyword evidence="6 8" id="KW-0539">Nucleus</keyword>
<dbReference type="InterPro" id="IPR017970">
    <property type="entry name" value="Homeobox_CS"/>
</dbReference>
<sequence length="210" mass="23641">MILMEEQMSFSSLSVASQVFCSEMPRASASEARTRRRRKKTKGDEDAKKRRLSAEQVKLLEMSFRDEKKLESGRKTRLAAELGLDGKQVAIWFQNRRVRHKNKQVKEAYAELKAAHDAAVAEKCHLESEVLKLKQKLLEAEEEIRKISPGTNAASGGNANSPSSSFSAVSLQPLGAGEFGRVEGGADFMCIHDYDYINYMMMEWANLYDV</sequence>
<evidence type="ECO:0000256" key="9">
    <source>
        <dbReference type="RuleBase" id="RU000682"/>
    </source>
</evidence>
<feature type="coiled-coil region" evidence="11">
    <location>
        <begin position="95"/>
        <end position="122"/>
    </location>
</feature>
<dbReference type="Pfam" id="PF00046">
    <property type="entry name" value="Homeodomain"/>
    <property type="match status" value="1"/>
</dbReference>
<evidence type="ECO:0000256" key="7">
    <source>
        <dbReference type="ARBA" id="ARBA00025748"/>
    </source>
</evidence>
<dbReference type="GO" id="GO:0000981">
    <property type="term" value="F:DNA-binding transcription factor activity, RNA polymerase II-specific"/>
    <property type="evidence" value="ECO:0007669"/>
    <property type="project" value="UniProtKB-UniRule"/>
</dbReference>
<comment type="function">
    <text evidence="10">Transcription factor.</text>
</comment>
<dbReference type="InterPro" id="IPR001356">
    <property type="entry name" value="HD"/>
</dbReference>
<dbReference type="SMART" id="SM00389">
    <property type="entry name" value="HOX"/>
    <property type="match status" value="1"/>
</dbReference>
<keyword evidence="5 10" id="KW-0804">Transcription</keyword>
<dbReference type="GO" id="GO:0005634">
    <property type="term" value="C:nucleus"/>
    <property type="evidence" value="ECO:0007669"/>
    <property type="project" value="UniProtKB-SubCell"/>
</dbReference>
<dbReference type="PROSITE" id="PS00027">
    <property type="entry name" value="HOMEOBOX_1"/>
    <property type="match status" value="1"/>
</dbReference>
<dbReference type="CDD" id="cd00086">
    <property type="entry name" value="homeodomain"/>
    <property type="match status" value="1"/>
</dbReference>
<comment type="subcellular location">
    <subcellularLocation>
        <location evidence="1 8 9">Nucleus</location>
    </subcellularLocation>
</comment>
<evidence type="ECO:0000256" key="12">
    <source>
        <dbReference type="SAM" id="MobiDB-lite"/>
    </source>
</evidence>
<proteinExistence type="inferred from homology"/>
<evidence type="ECO:0000256" key="2">
    <source>
        <dbReference type="ARBA" id="ARBA00023015"/>
    </source>
</evidence>
<dbReference type="InterPro" id="IPR045224">
    <property type="entry name" value="HDZip_class_I_plant"/>
</dbReference>
<dbReference type="GO" id="GO:0043565">
    <property type="term" value="F:sequence-specific DNA binding"/>
    <property type="evidence" value="ECO:0007669"/>
    <property type="project" value="TreeGrafter"/>
</dbReference>
<dbReference type="PANTHER" id="PTHR24326">
    <property type="entry name" value="HOMEOBOX-LEUCINE ZIPPER PROTEIN"/>
    <property type="match status" value="1"/>
</dbReference>
<keyword evidence="3 8" id="KW-0238">DNA-binding</keyword>
<dbReference type="Proteomes" id="UP001327560">
    <property type="component" value="Chromosome 8"/>
</dbReference>
<dbReference type="AlphaFoldDB" id="A0AAQ3L266"/>
<evidence type="ECO:0000256" key="3">
    <source>
        <dbReference type="ARBA" id="ARBA00023125"/>
    </source>
</evidence>
<dbReference type="EMBL" id="CP136897">
    <property type="protein sequence ID" value="WOL17632.1"/>
    <property type="molecule type" value="Genomic_DNA"/>
</dbReference>
<evidence type="ECO:0000313" key="14">
    <source>
        <dbReference type="EMBL" id="WOL17632.1"/>
    </source>
</evidence>
<dbReference type="SUPFAM" id="SSF46689">
    <property type="entry name" value="Homeodomain-like"/>
    <property type="match status" value="1"/>
</dbReference>
<evidence type="ECO:0000256" key="1">
    <source>
        <dbReference type="ARBA" id="ARBA00004123"/>
    </source>
</evidence>
<evidence type="ECO:0000256" key="10">
    <source>
        <dbReference type="RuleBase" id="RU369038"/>
    </source>
</evidence>
<evidence type="ECO:0000256" key="5">
    <source>
        <dbReference type="ARBA" id="ARBA00023163"/>
    </source>
</evidence>
<feature type="region of interest" description="Disordered" evidence="12">
    <location>
        <begin position="26"/>
        <end position="51"/>
    </location>
</feature>
<protein>
    <recommendedName>
        <fullName evidence="10">Homeobox-leucine zipper protein</fullName>
    </recommendedName>
    <alternativeName>
        <fullName evidence="10">HD-ZIP protein</fullName>
    </alternativeName>
    <alternativeName>
        <fullName evidence="10">Homeodomain transcription factor</fullName>
    </alternativeName>
</protein>
<dbReference type="GO" id="GO:0045893">
    <property type="term" value="P:positive regulation of DNA-templated transcription"/>
    <property type="evidence" value="ECO:0007669"/>
    <property type="project" value="TreeGrafter"/>
</dbReference>
<evidence type="ECO:0000313" key="15">
    <source>
        <dbReference type="Proteomes" id="UP001327560"/>
    </source>
</evidence>
<evidence type="ECO:0000256" key="4">
    <source>
        <dbReference type="ARBA" id="ARBA00023155"/>
    </source>
</evidence>
<dbReference type="InterPro" id="IPR000047">
    <property type="entry name" value="HTH_motif"/>
</dbReference>
<feature type="DNA-binding region" description="Homeobox" evidence="8">
    <location>
        <begin position="45"/>
        <end position="104"/>
    </location>
</feature>
<dbReference type="Gene3D" id="1.10.10.60">
    <property type="entry name" value="Homeodomain-like"/>
    <property type="match status" value="1"/>
</dbReference>
<gene>
    <name evidence="14" type="ORF">Cni_G26425</name>
</gene>
<keyword evidence="15" id="KW-1185">Reference proteome</keyword>
<evidence type="ECO:0000259" key="13">
    <source>
        <dbReference type="PROSITE" id="PS50071"/>
    </source>
</evidence>